<proteinExistence type="predicted"/>
<sequence length="802" mass="91630">MGGTDDDSGDDKKKNKRKTASNEQKQGRFKKFGFLKKGKSSTSVLPTGANALQVMPDLNESDPAPELPTKLEGVIFLKRHKKRRINRNKRYFARLNPILEHEFKIDLSQVTILYDDNQRRLILTFKLESHQLQPENKDHYFVWKESIHKHRLYRQDLIRNGLGKDSDHSLRSEFSNLQKELANARNNGNLPADDKKYTSALDALTRAMEEYQNVHNSAMDAVKEMKKLTELSRSMFAEIKIVWFDLRNNVTNKTTTTPNENLKNEVVVTNLNDIEPKVTTANGTSTEHSDDEDEDDDEEEVCQVQDNLPDKSLKTLEAARTTKKIKSKEEPQSPDGKITKKDANIIPPIKKKIEEQQPPSSAPKPQIQKPIEKKEEIKPVITVTEKLPSQIQPKQVEVSRPQPQQQPPPPKPIEKPQIVPPSKPPRIHREILPSPQMPGEALSFTVIAAAAMKGSLPISTYEPLGMLQVLCEELRFVPQTINKALNCSEPVDRMCYIAAFAMSAYSAMIGRNRKPFNPLLGETFDYISEDGWKYHGEQVGHHPATSAVTAIGKNFEWWQTATGAAKTNAWSGTVEVQPELPVRLRLNLGNNNYEDYSWNKVKTIIQNATAAPENRIVKNEGIMLIKCSNGIECKLTFKGDKCGISGDIKKYGNGQQICKLVGRWDKGLNKIYNDEQDGLFEVPSRDIISKNYYGFSKFTMTLNELFNDDKLFLPITDSRFRPDQRYLENGDGKNAIHAKQMIENEQRTRNKCGKTAKQLWFELKNDDFTKKNMWFDNGKYWIMKEKQFNDPYFLTNVTQIFL</sequence>
<organism evidence="1 2">
    <name type="scientific">Panagrolaimus sp. JU765</name>
    <dbReference type="NCBI Taxonomy" id="591449"/>
    <lineage>
        <taxon>Eukaryota</taxon>
        <taxon>Metazoa</taxon>
        <taxon>Ecdysozoa</taxon>
        <taxon>Nematoda</taxon>
        <taxon>Chromadorea</taxon>
        <taxon>Rhabditida</taxon>
        <taxon>Tylenchina</taxon>
        <taxon>Panagrolaimomorpha</taxon>
        <taxon>Panagrolaimoidea</taxon>
        <taxon>Panagrolaimidae</taxon>
        <taxon>Panagrolaimus</taxon>
    </lineage>
</organism>
<protein>
    <submittedName>
        <fullName evidence="2">Oxysterol-binding protein</fullName>
    </submittedName>
</protein>
<name>A0AC34Q7U4_9BILA</name>
<dbReference type="Proteomes" id="UP000887576">
    <property type="component" value="Unplaced"/>
</dbReference>
<evidence type="ECO:0000313" key="1">
    <source>
        <dbReference type="Proteomes" id="UP000887576"/>
    </source>
</evidence>
<reference evidence="2" key="1">
    <citation type="submission" date="2022-11" db="UniProtKB">
        <authorList>
            <consortium name="WormBaseParasite"/>
        </authorList>
    </citation>
    <scope>IDENTIFICATION</scope>
</reference>
<evidence type="ECO:0000313" key="2">
    <source>
        <dbReference type="WBParaSite" id="JU765_v2.g13607.t1"/>
    </source>
</evidence>
<accession>A0AC34Q7U4</accession>
<dbReference type="WBParaSite" id="JU765_v2.g13607.t1">
    <property type="protein sequence ID" value="JU765_v2.g13607.t1"/>
    <property type="gene ID" value="JU765_v2.g13607"/>
</dbReference>